<evidence type="ECO:0000313" key="3">
    <source>
        <dbReference type="Proteomes" id="UP001296104"/>
    </source>
</evidence>
<feature type="compositionally biased region" description="Acidic residues" evidence="1">
    <location>
        <begin position="230"/>
        <end position="243"/>
    </location>
</feature>
<keyword evidence="3" id="KW-1185">Reference proteome</keyword>
<accession>A0AAI9E7Y2</accession>
<dbReference type="EMBL" id="CAVMBE010000005">
    <property type="protein sequence ID" value="CAK3836892.1"/>
    <property type="molecule type" value="Genomic_DNA"/>
</dbReference>
<sequence>MAHLFILPPDIPLTTTANARTNPYRRRPSAPQQQHHPPSQAQAQAQFQDENLIDLDDPRTDSVTFSLDGSYPPSPSETGYDPAAAAARRNSSALAAHRNPSSISSQQQQQQQPQQQNRTRSPGGALTPNPNPEPSANTNNDDNDIIIVTVRLTNTFRKSSISPEACTELPSRPPRRGFLQRMTTRIHRNWDHSAEKEERYKAVKMPRGEYRRYFARDRERNFSSASAGSGEEEDQEGEREWDEDELMGRYAVYQEMPLSRVVVVGGS</sequence>
<reference evidence="2" key="1">
    <citation type="submission" date="2023-11" db="EMBL/GenBank/DDBJ databases">
        <authorList>
            <person name="Alioto T."/>
            <person name="Alioto T."/>
            <person name="Gomez Garrido J."/>
        </authorList>
    </citation>
    <scope>NUCLEOTIDE SEQUENCE</scope>
</reference>
<gene>
    <name evidence="2" type="ORF">LECACI_7A001433</name>
</gene>
<protein>
    <submittedName>
        <fullName evidence="2">Uncharacterized protein</fullName>
    </submittedName>
</protein>
<organism evidence="2 3">
    <name type="scientific">Lecanosticta acicola</name>
    <dbReference type="NCBI Taxonomy" id="111012"/>
    <lineage>
        <taxon>Eukaryota</taxon>
        <taxon>Fungi</taxon>
        <taxon>Dikarya</taxon>
        <taxon>Ascomycota</taxon>
        <taxon>Pezizomycotina</taxon>
        <taxon>Dothideomycetes</taxon>
        <taxon>Dothideomycetidae</taxon>
        <taxon>Mycosphaerellales</taxon>
        <taxon>Mycosphaerellaceae</taxon>
        <taxon>Lecanosticta</taxon>
    </lineage>
</organism>
<feature type="compositionally biased region" description="Low complexity" evidence="1">
    <location>
        <begin position="83"/>
        <end position="116"/>
    </location>
</feature>
<comment type="caution">
    <text evidence="2">The sequence shown here is derived from an EMBL/GenBank/DDBJ whole genome shotgun (WGS) entry which is preliminary data.</text>
</comment>
<dbReference type="Proteomes" id="UP001296104">
    <property type="component" value="Unassembled WGS sequence"/>
</dbReference>
<evidence type="ECO:0000313" key="2">
    <source>
        <dbReference type="EMBL" id="CAK3836892.1"/>
    </source>
</evidence>
<feature type="region of interest" description="Disordered" evidence="1">
    <location>
        <begin position="217"/>
        <end position="243"/>
    </location>
</feature>
<feature type="compositionally biased region" description="Low complexity" evidence="1">
    <location>
        <begin position="29"/>
        <end position="46"/>
    </location>
</feature>
<evidence type="ECO:0000256" key="1">
    <source>
        <dbReference type="SAM" id="MobiDB-lite"/>
    </source>
</evidence>
<name>A0AAI9E7Y2_9PEZI</name>
<feature type="region of interest" description="Disordered" evidence="1">
    <location>
        <begin position="1"/>
        <end position="144"/>
    </location>
</feature>
<dbReference type="AlphaFoldDB" id="A0AAI9E7Y2"/>
<proteinExistence type="predicted"/>